<gene>
    <name evidence="5" type="primary">LOC110220945</name>
</gene>
<dbReference type="InterPro" id="IPR027417">
    <property type="entry name" value="P-loop_NTPase"/>
</dbReference>
<dbReference type="PANTHER" id="PTHR40710">
    <property type="entry name" value="RIKEN CDNA E230025N22 GENE"/>
    <property type="match status" value="1"/>
</dbReference>
<dbReference type="PANTHER" id="PTHR40710:SF1">
    <property type="entry name" value="RIKEN CDNA E230025N22 GENE"/>
    <property type="match status" value="1"/>
</dbReference>
<dbReference type="AlphaFoldDB" id="A0A6P5LXV3"/>
<organism evidence="4 5">
    <name type="scientific">Phascolarctos cinereus</name>
    <name type="common">Koala</name>
    <dbReference type="NCBI Taxonomy" id="38626"/>
    <lineage>
        <taxon>Eukaryota</taxon>
        <taxon>Metazoa</taxon>
        <taxon>Chordata</taxon>
        <taxon>Craniata</taxon>
        <taxon>Vertebrata</taxon>
        <taxon>Euteleostomi</taxon>
        <taxon>Mammalia</taxon>
        <taxon>Metatheria</taxon>
        <taxon>Diprotodontia</taxon>
        <taxon>Phascolarctidae</taxon>
        <taxon>Phascolarctos</taxon>
    </lineage>
</organism>
<evidence type="ECO:0000256" key="3">
    <source>
        <dbReference type="SAM" id="Coils"/>
    </source>
</evidence>
<proteinExistence type="predicted"/>
<sequence>MTSSSKQVGSATVTVVVEVASLPEAGHDTCSPRFLLDGSQMLLLDPGDPEEHRFTFDRVLGPEHAQEAKQEFLENIRAVLGSVSRGYSVSVLIRGREAQQLDQVPQLLAMLFEEIQPPGASEPSLRTLSLVQLNSSGRGRDLLLPGTSDLSLLDVYPLGLVVEGVSEAEVLDSKSSCQLYLKAMEGLDSTSSLLTVTISCLGPSTIKRPWARGMWRGSLRVLQLPEARDCPLLLALAGKASKAQMGSLPWIVTRLLFGNSYSSLLLHLDPQATPLNLLLASLSGATGARDPAQLKQVSPTLWDASEEIQARRAAVQDLRSGLSGTVLQESQLTQLSLVLRELKVLKNQSRYWETRLLKGAGASAPRLLNLQVPELEEAFFPVFQKHPQARTSETLGLGRKPHLPAAPRNYPLGASKKQASDVALQFMLARAHRQLLQEHHQSQIQEQLSCLGKNKETAADQAPDLSAECPSWWQDHTALVLQLEALRVERDAAERDLEALYELHVQGARAQTCHMLQHRCSGLAGGCGRSRLLPGSSITESCWLESYRMLSHWPRRTNNSNSRTRSFGRVRIMRRRRIGRKWGSNCSSDFNPQVCLELQGNGIRGYEVGVPASIFQ</sequence>
<dbReference type="InParanoid" id="A0A6P5LXV3"/>
<dbReference type="GeneID" id="110220945"/>
<evidence type="ECO:0000256" key="1">
    <source>
        <dbReference type="ARBA" id="ARBA00022741"/>
    </source>
</evidence>
<evidence type="ECO:0000256" key="2">
    <source>
        <dbReference type="ARBA" id="ARBA00022840"/>
    </source>
</evidence>
<keyword evidence="1" id="KW-0547">Nucleotide-binding</keyword>
<dbReference type="KEGG" id="pcw:110220945"/>
<keyword evidence="2" id="KW-0067">ATP-binding</keyword>
<dbReference type="Proteomes" id="UP000515140">
    <property type="component" value="Unplaced"/>
</dbReference>
<reference evidence="5" key="1">
    <citation type="submission" date="2025-08" db="UniProtKB">
        <authorList>
            <consortium name="RefSeq"/>
        </authorList>
    </citation>
    <scope>IDENTIFICATION</scope>
    <source>
        <tissue evidence="5">Spleen</tissue>
    </source>
</reference>
<keyword evidence="3" id="KW-0175">Coiled coil</keyword>
<dbReference type="RefSeq" id="XP_020860896.1">
    <property type="nucleotide sequence ID" value="XM_021005237.1"/>
</dbReference>
<evidence type="ECO:0000313" key="4">
    <source>
        <dbReference type="Proteomes" id="UP000515140"/>
    </source>
</evidence>
<name>A0A6P5LXV3_PHACI</name>
<dbReference type="SUPFAM" id="SSF52540">
    <property type="entry name" value="P-loop containing nucleoside triphosphate hydrolases"/>
    <property type="match status" value="1"/>
</dbReference>
<accession>A0A6P5LXV3</accession>
<dbReference type="InterPro" id="IPR036961">
    <property type="entry name" value="Kinesin_motor_dom_sf"/>
</dbReference>
<evidence type="ECO:0000313" key="5">
    <source>
        <dbReference type="RefSeq" id="XP_020860896.1"/>
    </source>
</evidence>
<keyword evidence="4" id="KW-1185">Reference proteome</keyword>
<feature type="coiled-coil region" evidence="3">
    <location>
        <begin position="476"/>
        <end position="503"/>
    </location>
</feature>
<protein>
    <submittedName>
        <fullName evidence="5">Uncharacterized protein LOC110220945 isoform X1</fullName>
    </submittedName>
</protein>
<dbReference type="Gene3D" id="3.40.850.10">
    <property type="entry name" value="Kinesin motor domain"/>
    <property type="match status" value="1"/>
</dbReference>
<dbReference type="GO" id="GO:0005524">
    <property type="term" value="F:ATP binding"/>
    <property type="evidence" value="ECO:0007669"/>
    <property type="project" value="UniProtKB-KW"/>
</dbReference>